<accession>A0ABP9S8W9</accession>
<evidence type="ECO:0000313" key="2">
    <source>
        <dbReference type="Proteomes" id="UP001500200"/>
    </source>
</evidence>
<gene>
    <name evidence="1" type="ORF">GCM10023346_14070</name>
</gene>
<dbReference type="EMBL" id="BAABKK010000010">
    <property type="protein sequence ID" value="GAA5192336.1"/>
    <property type="molecule type" value="Genomic_DNA"/>
</dbReference>
<comment type="caution">
    <text evidence="1">The sequence shown here is derived from an EMBL/GenBank/DDBJ whole genome shotgun (WGS) entry which is preliminary data.</text>
</comment>
<name>A0ABP9S8W9_9MICC</name>
<dbReference type="Proteomes" id="UP001500200">
    <property type="component" value="Unassembled WGS sequence"/>
</dbReference>
<sequence length="91" mass="10274">MPIGDEFGLFVISKQAERTIVGDADVTQSMNSLGSLMLAFLKLRIFEVDMQMPKVPYCLLRDIECYGKQFATRESTSLPWFWFTGLGADLS</sequence>
<organism evidence="1 2">
    <name type="scientific">Arthrobacter gyeryongensis</name>
    <dbReference type="NCBI Taxonomy" id="1650592"/>
    <lineage>
        <taxon>Bacteria</taxon>
        <taxon>Bacillati</taxon>
        <taxon>Actinomycetota</taxon>
        <taxon>Actinomycetes</taxon>
        <taxon>Micrococcales</taxon>
        <taxon>Micrococcaceae</taxon>
        <taxon>Arthrobacter</taxon>
    </lineage>
</organism>
<protein>
    <submittedName>
        <fullName evidence="1">Uncharacterized protein</fullName>
    </submittedName>
</protein>
<proteinExistence type="predicted"/>
<evidence type="ECO:0000313" key="1">
    <source>
        <dbReference type="EMBL" id="GAA5192336.1"/>
    </source>
</evidence>
<reference evidence="2" key="1">
    <citation type="journal article" date="2019" name="Int. J. Syst. Evol. Microbiol.">
        <title>The Global Catalogue of Microorganisms (GCM) 10K type strain sequencing project: providing services to taxonomists for standard genome sequencing and annotation.</title>
        <authorList>
            <consortium name="The Broad Institute Genomics Platform"/>
            <consortium name="The Broad Institute Genome Sequencing Center for Infectious Disease"/>
            <person name="Wu L."/>
            <person name="Ma J."/>
        </authorList>
    </citation>
    <scope>NUCLEOTIDE SEQUENCE [LARGE SCALE GENOMIC DNA]</scope>
    <source>
        <strain evidence="2">JCM 18514</strain>
    </source>
</reference>
<keyword evidence="2" id="KW-1185">Reference proteome</keyword>